<dbReference type="EMBL" id="HBUF01371317">
    <property type="protein sequence ID" value="CAG6726278.1"/>
    <property type="molecule type" value="Transcribed_RNA"/>
</dbReference>
<reference evidence="2" key="1">
    <citation type="submission" date="2021-05" db="EMBL/GenBank/DDBJ databases">
        <authorList>
            <person name="Alioto T."/>
            <person name="Alioto T."/>
            <person name="Gomez Garrido J."/>
        </authorList>
    </citation>
    <scope>NUCLEOTIDE SEQUENCE</scope>
</reference>
<evidence type="ECO:0000313" key="2">
    <source>
        <dbReference type="EMBL" id="CAG6726278.1"/>
    </source>
</evidence>
<protein>
    <submittedName>
        <fullName evidence="2">Uncharacterized protein</fullName>
    </submittedName>
</protein>
<name>A0A8D8YCK3_9HEMI</name>
<accession>A0A8D8YCK3</accession>
<feature type="compositionally biased region" description="Basic and acidic residues" evidence="1">
    <location>
        <begin position="89"/>
        <end position="110"/>
    </location>
</feature>
<feature type="region of interest" description="Disordered" evidence="1">
    <location>
        <begin position="47"/>
        <end position="72"/>
    </location>
</feature>
<organism evidence="2">
    <name type="scientific">Cacopsylla melanoneura</name>
    <dbReference type="NCBI Taxonomy" id="428564"/>
    <lineage>
        <taxon>Eukaryota</taxon>
        <taxon>Metazoa</taxon>
        <taxon>Ecdysozoa</taxon>
        <taxon>Arthropoda</taxon>
        <taxon>Hexapoda</taxon>
        <taxon>Insecta</taxon>
        <taxon>Pterygota</taxon>
        <taxon>Neoptera</taxon>
        <taxon>Paraneoptera</taxon>
        <taxon>Hemiptera</taxon>
        <taxon>Sternorrhyncha</taxon>
        <taxon>Psylloidea</taxon>
        <taxon>Psyllidae</taxon>
        <taxon>Psyllinae</taxon>
        <taxon>Cacopsylla</taxon>
    </lineage>
</organism>
<feature type="region of interest" description="Disordered" evidence="1">
    <location>
        <begin position="87"/>
        <end position="114"/>
    </location>
</feature>
<dbReference type="AlphaFoldDB" id="A0A8D8YCK3"/>
<sequence>MENRYFLSDILYLNYKQKQKKKKKQKHNKQNQWTIYENYTTENDKRYHINNQNTDINSRNRNNNNQLKNDARNHELKMYNSKYYKNKTLRNEKTENTHRKEQESKKDTHSPKKNSTIIINEERPTQLKTKENLYQPNKHKTDENPKITINPEKTDQRETLQIHTNMSSKNPTTKEQNNQILTNQQSASQLTQQARTGINPPPINPWFRQYHEQTTQYQQPGATINPNYAYWHRHQNLNAHFFPPLPTQYIQRI</sequence>
<evidence type="ECO:0000256" key="1">
    <source>
        <dbReference type="SAM" id="MobiDB-lite"/>
    </source>
</evidence>
<feature type="compositionally biased region" description="Low complexity" evidence="1">
    <location>
        <begin position="50"/>
        <end position="68"/>
    </location>
</feature>
<proteinExistence type="predicted"/>